<dbReference type="InterPro" id="IPR029063">
    <property type="entry name" value="SAM-dependent_MTases_sf"/>
</dbReference>
<protein>
    <submittedName>
        <fullName evidence="5">Ubiquinone/menaquinone biosynthesis C-methylase UbiE</fullName>
    </submittedName>
</protein>
<evidence type="ECO:0000313" key="6">
    <source>
        <dbReference type="Proteomes" id="UP000770785"/>
    </source>
</evidence>
<dbReference type="Proteomes" id="UP000770785">
    <property type="component" value="Unassembled WGS sequence"/>
</dbReference>
<dbReference type="PANTHER" id="PTHR43464:SF19">
    <property type="entry name" value="UBIQUINONE BIOSYNTHESIS O-METHYLTRANSFERASE, MITOCHONDRIAL"/>
    <property type="match status" value="1"/>
</dbReference>
<keyword evidence="2" id="KW-0808">Transferase</keyword>
<feature type="domain" description="Methyltransferase type 11" evidence="4">
    <location>
        <begin position="95"/>
        <end position="187"/>
    </location>
</feature>
<evidence type="ECO:0000259" key="4">
    <source>
        <dbReference type="Pfam" id="PF08241"/>
    </source>
</evidence>
<dbReference type="SUPFAM" id="SSF53335">
    <property type="entry name" value="S-adenosyl-L-methionine-dependent methyltransferases"/>
    <property type="match status" value="1"/>
</dbReference>
<keyword evidence="5" id="KW-0830">Ubiquinone</keyword>
<evidence type="ECO:0000313" key="5">
    <source>
        <dbReference type="EMBL" id="NJC26003.1"/>
    </source>
</evidence>
<sequence>MSFRIDRVLKIPRTGAEIGAGREPIDRLPVSGNGKASSAAHEAHGSDFDYLDHYERDAHVFDYFATSEDPATVQESVRLHQTILERIPAGTTSVLDVGCGSAWVAAALTARGITVVSFDIASANLNKALARVPSEHHVAVRGDVLSLPFKDESFDVVISSEVIEHVPYLPGYLDNVLRVLKPGGRAILTTPYDEKIQYSLCIHCNRSTPQHAHLHSFREDSLDNLMAAHPGVGLRAFTSANKALVYLRGYTFTQHLSFELWKLVDGLANWLLRKPGRLTFLLDKQVTSGL</sequence>
<evidence type="ECO:0000256" key="3">
    <source>
        <dbReference type="ARBA" id="ARBA00022691"/>
    </source>
</evidence>
<name>A0ABX0X9Q9_9BACT</name>
<comment type="caution">
    <text evidence="5">The sequence shown here is derived from an EMBL/GenBank/DDBJ whole genome shotgun (WGS) entry which is preliminary data.</text>
</comment>
<proteinExistence type="predicted"/>
<evidence type="ECO:0000256" key="1">
    <source>
        <dbReference type="ARBA" id="ARBA00022603"/>
    </source>
</evidence>
<dbReference type="Pfam" id="PF08241">
    <property type="entry name" value="Methyltransf_11"/>
    <property type="match status" value="1"/>
</dbReference>
<dbReference type="RefSeq" id="WP_168036768.1">
    <property type="nucleotide sequence ID" value="NZ_JAATJH010000002.1"/>
</dbReference>
<dbReference type="EMBL" id="JAATJH010000002">
    <property type="protein sequence ID" value="NJC26003.1"/>
    <property type="molecule type" value="Genomic_DNA"/>
</dbReference>
<organism evidence="5 6">
    <name type="scientific">Neolewinella antarctica</name>
    <dbReference type="NCBI Taxonomy" id="442734"/>
    <lineage>
        <taxon>Bacteria</taxon>
        <taxon>Pseudomonadati</taxon>
        <taxon>Bacteroidota</taxon>
        <taxon>Saprospiria</taxon>
        <taxon>Saprospirales</taxon>
        <taxon>Lewinellaceae</taxon>
        <taxon>Neolewinella</taxon>
    </lineage>
</organism>
<keyword evidence="1" id="KW-0489">Methyltransferase</keyword>
<keyword evidence="6" id="KW-1185">Reference proteome</keyword>
<keyword evidence="3" id="KW-0949">S-adenosyl-L-methionine</keyword>
<dbReference type="Gene3D" id="3.40.50.150">
    <property type="entry name" value="Vaccinia Virus protein VP39"/>
    <property type="match status" value="1"/>
</dbReference>
<accession>A0ABX0X9Q9</accession>
<evidence type="ECO:0000256" key="2">
    <source>
        <dbReference type="ARBA" id="ARBA00022679"/>
    </source>
</evidence>
<reference evidence="5 6" key="1">
    <citation type="submission" date="2020-03" db="EMBL/GenBank/DDBJ databases">
        <title>Genomic Encyclopedia of Type Strains, Phase IV (KMG-IV): sequencing the most valuable type-strain genomes for metagenomic binning, comparative biology and taxonomic classification.</title>
        <authorList>
            <person name="Goeker M."/>
        </authorList>
    </citation>
    <scope>NUCLEOTIDE SEQUENCE [LARGE SCALE GENOMIC DNA]</scope>
    <source>
        <strain evidence="5 6">DSM 105096</strain>
    </source>
</reference>
<gene>
    <name evidence="5" type="ORF">GGR27_001502</name>
</gene>
<dbReference type="PANTHER" id="PTHR43464">
    <property type="entry name" value="METHYLTRANSFERASE"/>
    <property type="match status" value="1"/>
</dbReference>
<dbReference type="InterPro" id="IPR013216">
    <property type="entry name" value="Methyltransf_11"/>
</dbReference>
<dbReference type="CDD" id="cd02440">
    <property type="entry name" value="AdoMet_MTases"/>
    <property type="match status" value="1"/>
</dbReference>